<dbReference type="InterPro" id="IPR046219">
    <property type="entry name" value="DUF6252"/>
</dbReference>
<evidence type="ECO:0008006" key="3">
    <source>
        <dbReference type="Google" id="ProtNLM"/>
    </source>
</evidence>
<gene>
    <name evidence="1" type="ORF">GCM10011312_12940</name>
</gene>
<accession>A0A8J2Y9S8</accession>
<reference evidence="1" key="2">
    <citation type="submission" date="2020-09" db="EMBL/GenBank/DDBJ databases">
        <authorList>
            <person name="Sun Q."/>
            <person name="Zhou Y."/>
        </authorList>
    </citation>
    <scope>NUCLEOTIDE SEQUENCE</scope>
    <source>
        <strain evidence="1">CGMCC 1.12924</strain>
    </source>
</reference>
<dbReference type="AlphaFoldDB" id="A0A8J2Y9S8"/>
<sequence length="266" mass="28670">MRTIMLFLLAAVALIGCEDVQTNSPALQASLNDEFYKSTDVRAQLSPDGSLVIQGMTDLEKLTITLSGSSEGVYTLGGNGTNRAVFEDFLGSIYTTRPFGNGEVVIENSADNTFSGTFKFNAYRFGLDTLNAQQGHFYKVPILDAPIDDDDDQPMELNALVDDNNFNPSIITAVTEGNTIVIRGANQNDAITLQVPSDINTGNYPVDNEAITATYTLDGAQLATESGEITISAHDTEFNLIAGTFSFQTGDPENIQITEGTFSVNY</sequence>
<protein>
    <recommendedName>
        <fullName evidence="3">Lipoprotein</fullName>
    </recommendedName>
</protein>
<evidence type="ECO:0000313" key="1">
    <source>
        <dbReference type="EMBL" id="GGD90451.1"/>
    </source>
</evidence>
<evidence type="ECO:0000313" key="2">
    <source>
        <dbReference type="Proteomes" id="UP000652231"/>
    </source>
</evidence>
<dbReference type="PROSITE" id="PS51257">
    <property type="entry name" value="PROKAR_LIPOPROTEIN"/>
    <property type="match status" value="1"/>
</dbReference>
<name>A0A8J2Y9S8_9FLAO</name>
<keyword evidence="2" id="KW-1185">Reference proteome</keyword>
<comment type="caution">
    <text evidence="1">The sequence shown here is derived from an EMBL/GenBank/DDBJ whole genome shotgun (WGS) entry which is preliminary data.</text>
</comment>
<dbReference type="Pfam" id="PF19765">
    <property type="entry name" value="DUF6252"/>
    <property type="match status" value="2"/>
</dbReference>
<organism evidence="1 2">
    <name type="scientific">Planktosalinus lacus</name>
    <dbReference type="NCBI Taxonomy" id="1526573"/>
    <lineage>
        <taxon>Bacteria</taxon>
        <taxon>Pseudomonadati</taxon>
        <taxon>Bacteroidota</taxon>
        <taxon>Flavobacteriia</taxon>
        <taxon>Flavobacteriales</taxon>
        <taxon>Flavobacteriaceae</taxon>
        <taxon>Planktosalinus</taxon>
    </lineage>
</organism>
<dbReference type="EMBL" id="BMGK01000004">
    <property type="protein sequence ID" value="GGD90451.1"/>
    <property type="molecule type" value="Genomic_DNA"/>
</dbReference>
<dbReference type="Proteomes" id="UP000652231">
    <property type="component" value="Unassembled WGS sequence"/>
</dbReference>
<proteinExistence type="predicted"/>
<reference evidence="1" key="1">
    <citation type="journal article" date="2014" name="Int. J. Syst. Evol. Microbiol.">
        <title>Complete genome sequence of Corynebacterium casei LMG S-19264T (=DSM 44701T), isolated from a smear-ripened cheese.</title>
        <authorList>
            <consortium name="US DOE Joint Genome Institute (JGI-PGF)"/>
            <person name="Walter F."/>
            <person name="Albersmeier A."/>
            <person name="Kalinowski J."/>
            <person name="Ruckert C."/>
        </authorList>
    </citation>
    <scope>NUCLEOTIDE SEQUENCE</scope>
    <source>
        <strain evidence="1">CGMCC 1.12924</strain>
    </source>
</reference>